<dbReference type="OrthoDB" id="5499103at2"/>
<keyword evidence="1" id="KW-0645">Protease</keyword>
<dbReference type="SUPFAM" id="SSF49452">
    <property type="entry name" value="Starch-binding domain-like"/>
    <property type="match status" value="1"/>
</dbReference>
<dbReference type="GO" id="GO:0004180">
    <property type="term" value="F:carboxypeptidase activity"/>
    <property type="evidence" value="ECO:0007669"/>
    <property type="project" value="UniProtKB-KW"/>
</dbReference>
<dbReference type="EMBL" id="VIFM01000393">
    <property type="protein sequence ID" value="TQF09093.1"/>
    <property type="molecule type" value="Genomic_DNA"/>
</dbReference>
<dbReference type="Gene3D" id="2.60.40.1120">
    <property type="entry name" value="Carboxypeptidase-like, regulatory domain"/>
    <property type="match status" value="4"/>
</dbReference>
<proteinExistence type="predicted"/>
<dbReference type="RefSeq" id="WP_141649047.1">
    <property type="nucleotide sequence ID" value="NZ_VIFM01000393.1"/>
</dbReference>
<keyword evidence="1" id="KW-0121">Carboxypeptidase</keyword>
<dbReference type="GO" id="GO:0030246">
    <property type="term" value="F:carbohydrate binding"/>
    <property type="evidence" value="ECO:0007669"/>
    <property type="project" value="InterPro"/>
</dbReference>
<keyword evidence="2" id="KW-1185">Reference proteome</keyword>
<dbReference type="InterPro" id="IPR013784">
    <property type="entry name" value="Carb-bd-like_fold"/>
</dbReference>
<evidence type="ECO:0000313" key="2">
    <source>
        <dbReference type="Proteomes" id="UP000315369"/>
    </source>
</evidence>
<dbReference type="SUPFAM" id="SSF49464">
    <property type="entry name" value="Carboxypeptidase regulatory domain-like"/>
    <property type="match status" value="6"/>
</dbReference>
<dbReference type="AlphaFoldDB" id="A0A540WJC1"/>
<dbReference type="InterPro" id="IPR008969">
    <property type="entry name" value="CarboxyPept-like_regulatory"/>
</dbReference>
<comment type="caution">
    <text evidence="1">The sequence shown here is derived from an EMBL/GenBank/DDBJ whole genome shotgun (WGS) entry which is preliminary data.</text>
</comment>
<accession>A0A540WJC1</accession>
<keyword evidence="1" id="KW-0378">Hydrolase</keyword>
<gene>
    <name evidence="1" type="ORF">FJV41_46445</name>
</gene>
<protein>
    <submittedName>
        <fullName evidence="1">Carboxypeptidase regulatory-like domain-containing protein</fullName>
    </submittedName>
</protein>
<dbReference type="Proteomes" id="UP000315369">
    <property type="component" value="Unassembled WGS sequence"/>
</dbReference>
<dbReference type="Pfam" id="PF13620">
    <property type="entry name" value="CarboxypepD_reg"/>
    <property type="match status" value="3"/>
</dbReference>
<evidence type="ECO:0000313" key="1">
    <source>
        <dbReference type="EMBL" id="TQF09093.1"/>
    </source>
</evidence>
<organism evidence="1 2">
    <name type="scientific">Myxococcus llanfairpwllgwyngyllgogerychwyrndrobwllllantysiliogogogochensis</name>
    <dbReference type="NCBI Taxonomy" id="2590453"/>
    <lineage>
        <taxon>Bacteria</taxon>
        <taxon>Pseudomonadati</taxon>
        <taxon>Myxococcota</taxon>
        <taxon>Myxococcia</taxon>
        <taxon>Myxococcales</taxon>
        <taxon>Cystobacterineae</taxon>
        <taxon>Myxococcaceae</taxon>
        <taxon>Myxococcus</taxon>
    </lineage>
</organism>
<reference evidence="1 2" key="1">
    <citation type="submission" date="2019-06" db="EMBL/GenBank/DDBJ databases">
        <authorList>
            <person name="Livingstone P."/>
            <person name="Whitworth D."/>
        </authorList>
    </citation>
    <scope>NUCLEOTIDE SEQUENCE [LARGE SCALE GENOMIC DNA]</scope>
    <source>
        <strain evidence="1 2">AM401</strain>
    </source>
</reference>
<sequence>MRNWILIGVISALVVAGAAWLWSHSESGPRSPASAASLDSTPKSLPEFSAVEVSSGGQEGLALTGRVLDASGKPVSGAEVFLAASSERTLADVRCDECDQALLSCPARESALHTLAFFEQQRGFLSPRATVRTDEQGRFRFEHLVGVSFSVWARASGLGVALRDRAAPGDPVELYLPPLRSIRGQVVDEAGQPLKGARVHAVSRRVPLPFEAESGAEGAFSLDGLGEGPFYVLAMAEGYLPAVEAHVEAGPQPVRLQLTPARTLEVRVMRQGQPAAATVRLRADHLSRELRTEGEVVRFTGLYPDELVVTAEAPGLGSAPRTLTLDARVTQVTLELEEAGKLLVTVVDEAGQPVPTPELMLRTSRGELVRRERAATGALVELGPLAVGEYLLEGKAEGFRDVQLPARVGKGETTLELELERATLITGRVMDEYGRPAPRVSVLVQPTGESVLADGEGRFAAQVPTPGLYELHAHHSEWGGGQVKVTAPASGVELPLEPHAALEVTVSSGGRRVEGADVVLWVDQEGIFRSDRPSGPDGVVPMRGLPEGSYSMVASHPDYQPSERRQVTVVEGQTLKLEAELKPGAPLTGDVVDTQGTPVAGASLSVVPRGAEPVISDARGHFEFRSLRPDRGYRLEVKHSGYDQTERAEGKAGGPPVKVVLKKRDVFRGRVVGDDGAPVRRFRMDEHQVDSPDGRFELALPTAGDRVIVAVDASGYEPLMVDRPVSPELGDLVLEKLPSISGLVRDASGGPVADAVVSCEVCDESVLSGPDGRFTLASPPYVARYTVSARKGRLSGTQAVERGNRAALELTLKQATRLSGRVFRPGGQPAAGIEVEAVNGDRGEPLTIVTGPDGGYSVDVAPGSYRFMLGSGLEYSGEPALVVQVGGAEMHLDLGPSPGSASLTVQLKPERGKALWVVAGEVPVSSNPPAQELMRSRWAHLVYQPRTEQVIVSGLPPGRYTVVWGAFHVETPGGPEVRVVDVPSRGELTLGR</sequence>
<name>A0A540WJC1_9BACT</name>